<dbReference type="Proteomes" id="UP000298337">
    <property type="component" value="Unassembled WGS sequence"/>
</dbReference>
<dbReference type="PANTHER" id="PTHR33361">
    <property type="entry name" value="GLR0591 PROTEIN"/>
    <property type="match status" value="1"/>
</dbReference>
<organism evidence="1 2">
    <name type="scientific">Hymenobacter fodinae</name>
    <dbReference type="NCBI Taxonomy" id="2510796"/>
    <lineage>
        <taxon>Bacteria</taxon>
        <taxon>Pseudomonadati</taxon>
        <taxon>Bacteroidota</taxon>
        <taxon>Cytophagia</taxon>
        <taxon>Cytophagales</taxon>
        <taxon>Hymenobacteraceae</taxon>
        <taxon>Hymenobacter</taxon>
    </lineage>
</organism>
<dbReference type="AlphaFoldDB" id="A0A4Z0PDP1"/>
<name>A0A4Z0PDP1_9BACT</name>
<protein>
    <submittedName>
        <fullName evidence="1">DUF885 family protein</fullName>
    </submittedName>
</protein>
<dbReference type="RefSeq" id="WP_135430972.1">
    <property type="nucleotide sequence ID" value="NZ_SRLA01000001.1"/>
</dbReference>
<evidence type="ECO:0000313" key="2">
    <source>
        <dbReference type="Proteomes" id="UP000298337"/>
    </source>
</evidence>
<gene>
    <name evidence="1" type="ORF">EU556_03285</name>
</gene>
<dbReference type="Pfam" id="PF05960">
    <property type="entry name" value="DUF885"/>
    <property type="match status" value="1"/>
</dbReference>
<comment type="caution">
    <text evidence="1">The sequence shown here is derived from an EMBL/GenBank/DDBJ whole genome shotgun (WGS) entry which is preliminary data.</text>
</comment>
<accession>A0A4Z0PDP1</accession>
<dbReference type="PANTHER" id="PTHR33361:SF2">
    <property type="entry name" value="DUF885 DOMAIN-CONTAINING PROTEIN"/>
    <property type="match status" value="1"/>
</dbReference>
<dbReference type="EMBL" id="SRLA01000001">
    <property type="protein sequence ID" value="TGE09860.1"/>
    <property type="molecule type" value="Genomic_DNA"/>
</dbReference>
<evidence type="ECO:0000313" key="1">
    <source>
        <dbReference type="EMBL" id="TGE09860.1"/>
    </source>
</evidence>
<reference evidence="1 2" key="1">
    <citation type="submission" date="2019-04" db="EMBL/GenBank/DDBJ databases">
        <authorList>
            <person name="Feng G."/>
            <person name="Zhang J."/>
            <person name="Zhu H."/>
        </authorList>
    </citation>
    <scope>NUCLEOTIDE SEQUENCE [LARGE SCALE GENOMIC DNA]</scope>
    <source>
        <strain evidence="1 2">92R-1</strain>
    </source>
</reference>
<sequence>MKKIILRGLGLVLLLLVAFVVNVVWFKPLFIRLFYERIFAEVLFDTPQLLSTFRLVEPLGIQAHNKKLDDLSEAEHNRQAERLHHNLEILHNYDTTGFDTQQHLSYDILDWYMKAEAEGEKFRYDTYPVNQLFGVQSSLPAFMATKHQVHNKRDAEYYIIRLSKVPTQFAQVLEGLKIREQHGVVPPTFIIDKVLTEMNGFVAQKPDENILYTSLAEKLGKVQDLNPTEKRQLLTEAKTRFLDLIVGRLWLLPVDPRRL</sequence>
<proteinExistence type="predicted"/>
<keyword evidence="2" id="KW-1185">Reference proteome</keyword>
<dbReference type="OrthoDB" id="9760040at2"/>
<dbReference type="InterPro" id="IPR010281">
    <property type="entry name" value="DUF885"/>
</dbReference>